<dbReference type="Proteomes" id="UP000288216">
    <property type="component" value="Unassembled WGS sequence"/>
</dbReference>
<reference evidence="2 3" key="1">
    <citation type="journal article" date="2018" name="Nat. Ecol. Evol.">
        <title>Shark genomes provide insights into elasmobranch evolution and the origin of vertebrates.</title>
        <authorList>
            <person name="Hara Y"/>
            <person name="Yamaguchi K"/>
            <person name="Onimaru K"/>
            <person name="Kadota M"/>
            <person name="Koyanagi M"/>
            <person name="Keeley SD"/>
            <person name="Tatsumi K"/>
            <person name="Tanaka K"/>
            <person name="Motone F"/>
            <person name="Kageyama Y"/>
            <person name="Nozu R"/>
            <person name="Adachi N"/>
            <person name="Nishimura O"/>
            <person name="Nakagawa R"/>
            <person name="Tanegashima C"/>
            <person name="Kiyatake I"/>
            <person name="Matsumoto R"/>
            <person name="Murakumo K"/>
            <person name="Nishida K"/>
            <person name="Terakita A"/>
            <person name="Kuratani S"/>
            <person name="Sato K"/>
            <person name="Hyodo S Kuraku.S."/>
        </authorList>
    </citation>
    <scope>NUCLEOTIDE SEQUENCE [LARGE SCALE GENOMIC DNA]</scope>
</reference>
<keyword evidence="1" id="KW-1133">Transmembrane helix</keyword>
<keyword evidence="1" id="KW-0472">Membrane</keyword>
<proteinExistence type="predicted"/>
<evidence type="ECO:0000313" key="3">
    <source>
        <dbReference type="Proteomes" id="UP000288216"/>
    </source>
</evidence>
<dbReference type="PANTHER" id="PTHR31617">
    <property type="entry name" value="TRANSMEMBRANE PROTEIN 171"/>
    <property type="match status" value="1"/>
</dbReference>
<feature type="transmembrane region" description="Helical" evidence="1">
    <location>
        <begin position="79"/>
        <end position="98"/>
    </location>
</feature>
<dbReference type="STRING" id="75743.A0A401NTZ3"/>
<keyword evidence="3" id="KW-1185">Reference proteome</keyword>
<dbReference type="InterPro" id="IPR029173">
    <property type="entry name" value="TMEM171"/>
</dbReference>
<feature type="transmembrane region" description="Helical" evidence="1">
    <location>
        <begin position="131"/>
        <end position="159"/>
    </location>
</feature>
<gene>
    <name evidence="2" type="ORF">scyTo_0009798</name>
</gene>
<keyword evidence="1" id="KW-0812">Transmembrane</keyword>
<dbReference type="OrthoDB" id="9940935at2759"/>
<dbReference type="AlphaFoldDB" id="A0A401NTZ3"/>
<dbReference type="OMA" id="WHTIQLN"/>
<organism evidence="2 3">
    <name type="scientific">Scyliorhinus torazame</name>
    <name type="common">Cloudy catshark</name>
    <name type="synonym">Catulus torazame</name>
    <dbReference type="NCBI Taxonomy" id="75743"/>
    <lineage>
        <taxon>Eukaryota</taxon>
        <taxon>Metazoa</taxon>
        <taxon>Chordata</taxon>
        <taxon>Craniata</taxon>
        <taxon>Vertebrata</taxon>
        <taxon>Chondrichthyes</taxon>
        <taxon>Elasmobranchii</taxon>
        <taxon>Galeomorphii</taxon>
        <taxon>Galeoidea</taxon>
        <taxon>Carcharhiniformes</taxon>
        <taxon>Scyliorhinidae</taxon>
        <taxon>Scyliorhinus</taxon>
    </lineage>
</organism>
<feature type="transmembrane region" description="Helical" evidence="1">
    <location>
        <begin position="179"/>
        <end position="198"/>
    </location>
</feature>
<evidence type="ECO:0008006" key="4">
    <source>
        <dbReference type="Google" id="ProtNLM"/>
    </source>
</evidence>
<protein>
    <recommendedName>
        <fullName evidence="4">Transmembrane protein 171</fullName>
    </recommendedName>
</protein>
<evidence type="ECO:0000313" key="2">
    <source>
        <dbReference type="EMBL" id="GCB64361.1"/>
    </source>
</evidence>
<evidence type="ECO:0000256" key="1">
    <source>
        <dbReference type="SAM" id="Phobius"/>
    </source>
</evidence>
<sequence length="324" mass="35610">LSGATFCTVQPAQIKEGHFNPEKSIMRTVPTLERIEGDRSSYKTGFFLFIFGVSFLSAGVIVATFGFQSCDRNGGSCNVILKATGPSLCGIALVFILLSRSTTLINLRQLVYSADQQCFLSCSKQDTFARFLIFGVLFCFSGVLLTMIGVWAITCPGTMEDEGFNLTSNTNGNEKCKLLFLQIMGPVVTFIGICFLLISHVKKKVALSAEEECASGNNQQPHIAGTCQIAIDNSVLVLPPPPPYFPEPPPVVNDYNGICQSPPSDSPPSYYSVVFCRSQKDENRNSNMTGCRQNWLVQHLLSISKNRAIWVFLYMTNKKSACRS</sequence>
<dbReference type="Pfam" id="PF15471">
    <property type="entry name" value="TMEM171"/>
    <property type="match status" value="1"/>
</dbReference>
<dbReference type="EMBL" id="BFAA01004095">
    <property type="protein sequence ID" value="GCB64361.1"/>
    <property type="molecule type" value="Genomic_DNA"/>
</dbReference>
<feature type="transmembrane region" description="Helical" evidence="1">
    <location>
        <begin position="46"/>
        <end position="67"/>
    </location>
</feature>
<accession>A0A401NTZ3</accession>
<feature type="non-terminal residue" evidence="2">
    <location>
        <position position="1"/>
    </location>
</feature>
<comment type="caution">
    <text evidence="2">The sequence shown here is derived from an EMBL/GenBank/DDBJ whole genome shotgun (WGS) entry which is preliminary data.</text>
</comment>
<name>A0A401NTZ3_SCYTO</name>
<dbReference type="PANTHER" id="PTHR31617:SF0">
    <property type="entry name" value="TRANSMEMBRANE PROTEIN 171"/>
    <property type="match status" value="1"/>
</dbReference>